<evidence type="ECO:0000256" key="2">
    <source>
        <dbReference type="ARBA" id="ARBA00023274"/>
    </source>
</evidence>
<evidence type="ECO:0000313" key="5">
    <source>
        <dbReference type="Proteomes" id="UP000579136"/>
    </source>
</evidence>
<dbReference type="InterPro" id="IPR023803">
    <property type="entry name" value="Ribosomal_bS16_dom_sf"/>
</dbReference>
<keyword evidence="1 3" id="KW-0689">Ribosomal protein</keyword>
<dbReference type="Gene3D" id="3.30.1320.10">
    <property type="match status" value="1"/>
</dbReference>
<dbReference type="PANTHER" id="PTHR12919:SF20">
    <property type="entry name" value="SMALL RIBOSOMAL SUBUNIT PROTEIN BS16M"/>
    <property type="match status" value="1"/>
</dbReference>
<comment type="similarity">
    <text evidence="3">Belongs to the bacterial ribosomal protein bS16 family.</text>
</comment>
<dbReference type="FunFam" id="3.30.1320.10:FF:000002">
    <property type="entry name" value="30S ribosomal protein S16"/>
    <property type="match status" value="1"/>
</dbReference>
<dbReference type="GO" id="GO:0005737">
    <property type="term" value="C:cytoplasm"/>
    <property type="evidence" value="ECO:0007669"/>
    <property type="project" value="UniProtKB-ARBA"/>
</dbReference>
<dbReference type="InterPro" id="IPR000307">
    <property type="entry name" value="Ribosomal_bS16"/>
</dbReference>
<dbReference type="AlphaFoldDB" id="A0A9Q2HFG1"/>
<keyword evidence="2 3" id="KW-0687">Ribonucleoprotein</keyword>
<evidence type="ECO:0000256" key="1">
    <source>
        <dbReference type="ARBA" id="ARBA00022980"/>
    </source>
</evidence>
<protein>
    <recommendedName>
        <fullName evidence="3">Small ribosomal subunit protein bS16</fullName>
    </recommendedName>
</protein>
<dbReference type="EMBL" id="JACHHF010000005">
    <property type="protein sequence ID" value="MBB5176203.1"/>
    <property type="molecule type" value="Genomic_DNA"/>
</dbReference>
<dbReference type="Pfam" id="PF00886">
    <property type="entry name" value="Ribosomal_S16"/>
    <property type="match status" value="1"/>
</dbReference>
<dbReference type="GO" id="GO:0003735">
    <property type="term" value="F:structural constituent of ribosome"/>
    <property type="evidence" value="ECO:0007669"/>
    <property type="project" value="InterPro"/>
</dbReference>
<evidence type="ECO:0000313" key="4">
    <source>
        <dbReference type="EMBL" id="MBB5176203.1"/>
    </source>
</evidence>
<dbReference type="GO" id="GO:0015935">
    <property type="term" value="C:small ribosomal subunit"/>
    <property type="evidence" value="ECO:0007669"/>
    <property type="project" value="TreeGrafter"/>
</dbReference>
<dbReference type="GO" id="GO:0006412">
    <property type="term" value="P:translation"/>
    <property type="evidence" value="ECO:0007669"/>
    <property type="project" value="UniProtKB-UniRule"/>
</dbReference>
<accession>A0A9Q2HFG1</accession>
<evidence type="ECO:0000256" key="3">
    <source>
        <dbReference type="HAMAP-Rule" id="MF_00385"/>
    </source>
</evidence>
<proteinExistence type="inferred from homology"/>
<reference evidence="4 5" key="1">
    <citation type="submission" date="2020-08" db="EMBL/GenBank/DDBJ databases">
        <title>Genomic Encyclopedia of Type Strains, Phase IV (KMG-IV): sequencing the most valuable type-strain genomes for metagenomic binning, comparative biology and taxonomic classification.</title>
        <authorList>
            <person name="Goeker M."/>
        </authorList>
    </citation>
    <scope>NUCLEOTIDE SEQUENCE [LARGE SCALE GENOMIC DNA]</scope>
    <source>
        <strain evidence="4 5">DSM 19163</strain>
    </source>
</reference>
<dbReference type="SUPFAM" id="SSF54565">
    <property type="entry name" value="Ribosomal protein S16"/>
    <property type="match status" value="1"/>
</dbReference>
<gene>
    <name evidence="3" type="primary">rpsP</name>
    <name evidence="4" type="ORF">HNQ45_001090</name>
</gene>
<name>A0A9Q2HFG1_9STAP</name>
<dbReference type="HAMAP" id="MF_00385">
    <property type="entry name" value="Ribosomal_bS16"/>
    <property type="match status" value="1"/>
</dbReference>
<sequence>MATKIRLTRMGSKRNPFYRIVVADSRVKRDGRIIEQLGYFDPLKEEDNVKLDDEKALEWMLTGAKPSDTVRSIFSKRGLMEKLHNAKQGK</sequence>
<comment type="caution">
    <text evidence="4">The sequence shown here is derived from an EMBL/GenBank/DDBJ whole genome shotgun (WGS) entry which is preliminary data.</text>
</comment>
<dbReference type="Proteomes" id="UP000579136">
    <property type="component" value="Unassembled WGS sequence"/>
</dbReference>
<dbReference type="PANTHER" id="PTHR12919">
    <property type="entry name" value="30S RIBOSOMAL PROTEIN S16"/>
    <property type="match status" value="1"/>
</dbReference>
<keyword evidence="5" id="KW-1185">Reference proteome</keyword>
<dbReference type="RefSeq" id="WP_183674237.1">
    <property type="nucleotide sequence ID" value="NZ_CBCRYX010000004.1"/>
</dbReference>
<organism evidence="4 5">
    <name type="scientific">Nosocomiicoccus ampullae</name>
    <dbReference type="NCBI Taxonomy" id="489910"/>
    <lineage>
        <taxon>Bacteria</taxon>
        <taxon>Bacillati</taxon>
        <taxon>Bacillota</taxon>
        <taxon>Bacilli</taxon>
        <taxon>Bacillales</taxon>
        <taxon>Staphylococcaceae</taxon>
        <taxon>Nosocomiicoccus</taxon>
    </lineage>
</organism>
<dbReference type="NCBIfam" id="TIGR00002">
    <property type="entry name" value="S16"/>
    <property type="match status" value="1"/>
</dbReference>